<evidence type="ECO:0000256" key="6">
    <source>
        <dbReference type="ARBA" id="ARBA00023274"/>
    </source>
</evidence>
<dbReference type="GO" id="GO:0005763">
    <property type="term" value="C:mitochondrial small ribosomal subunit"/>
    <property type="evidence" value="ECO:0007669"/>
    <property type="project" value="TreeGrafter"/>
</dbReference>
<reference evidence="10 11" key="1">
    <citation type="submission" date="2024-05" db="EMBL/GenBank/DDBJ databases">
        <authorList>
            <person name="Wallberg A."/>
        </authorList>
    </citation>
    <scope>NUCLEOTIDE SEQUENCE [LARGE SCALE GENOMIC DNA]</scope>
</reference>
<dbReference type="Gene3D" id="1.10.287.10">
    <property type="entry name" value="S15/NS1, RNA-binding"/>
    <property type="match status" value="1"/>
</dbReference>
<keyword evidence="3" id="KW-0809">Transit peptide</keyword>
<name>A0AAV2PNR2_MEGNR</name>
<comment type="subcellular location">
    <subcellularLocation>
        <location evidence="1">Mitochondrion</location>
    </subcellularLocation>
</comment>
<proteinExistence type="inferred from homology"/>
<dbReference type="SMART" id="SM01387">
    <property type="entry name" value="Ribosomal_S15"/>
    <property type="match status" value="1"/>
</dbReference>
<dbReference type="GO" id="GO:0003723">
    <property type="term" value="F:RNA binding"/>
    <property type="evidence" value="ECO:0007669"/>
    <property type="project" value="TreeGrafter"/>
</dbReference>
<evidence type="ECO:0000256" key="9">
    <source>
        <dbReference type="RuleBase" id="RU003919"/>
    </source>
</evidence>
<dbReference type="GO" id="GO:0003735">
    <property type="term" value="F:structural constituent of ribosome"/>
    <property type="evidence" value="ECO:0007669"/>
    <property type="project" value="InterPro"/>
</dbReference>
<evidence type="ECO:0000256" key="3">
    <source>
        <dbReference type="ARBA" id="ARBA00022946"/>
    </source>
</evidence>
<sequence>MALLCHALRRFRAGADKRRFACTIREEHKAAAAPRSRPVPAVVQRRHMAMRLELTENGIVWRRPTYVPSWKPEKSGDLETNKEVDKSRPIRSIMCAQEALESVDEDTRRLLSLEFHSQREGNKVILDDVLKKIQRHQYDDGSMEAQIAKMTVKIRVWQKTVAQNKKDTEMRVKLQELIDKRKKTLKHLRRMDYKRFEWLIQRLGILYRPPPEYFRWITRKTSLRKLVRIHYHTTRKERLKEYREILEAKKEPFLREKAETQMWIAETEQKLGLPVSVEVP</sequence>
<keyword evidence="4 9" id="KW-0689">Ribosomal protein</keyword>
<protein>
    <recommendedName>
        <fullName evidence="7">Small ribosomal subunit protein uS15m</fullName>
    </recommendedName>
    <alternativeName>
        <fullName evidence="8">28S ribosomal protein S15, mitochondrial</fullName>
    </alternativeName>
</protein>
<evidence type="ECO:0000313" key="10">
    <source>
        <dbReference type="EMBL" id="CAL4061218.1"/>
    </source>
</evidence>
<evidence type="ECO:0000256" key="5">
    <source>
        <dbReference type="ARBA" id="ARBA00023128"/>
    </source>
</evidence>
<dbReference type="PANTHER" id="PTHR46685">
    <property type="entry name" value="28S RIBOSOMAL PROTEIN S15, MITOCHONDRIAL"/>
    <property type="match status" value="1"/>
</dbReference>
<dbReference type="Pfam" id="PF00312">
    <property type="entry name" value="Ribosomal_S15"/>
    <property type="match status" value="1"/>
</dbReference>
<dbReference type="Proteomes" id="UP001497623">
    <property type="component" value="Unassembled WGS sequence"/>
</dbReference>
<comment type="caution">
    <text evidence="10">The sequence shown here is derived from an EMBL/GenBank/DDBJ whole genome shotgun (WGS) entry which is preliminary data.</text>
</comment>
<comment type="similarity">
    <text evidence="2 9">Belongs to the universal ribosomal protein uS15 family.</text>
</comment>
<keyword evidence="5" id="KW-0496">Mitochondrion</keyword>
<keyword evidence="11" id="KW-1185">Reference proteome</keyword>
<dbReference type="InterPro" id="IPR009068">
    <property type="entry name" value="uS15_NS1_RNA-bd_sf"/>
</dbReference>
<evidence type="ECO:0000256" key="7">
    <source>
        <dbReference type="ARBA" id="ARBA00035249"/>
    </source>
</evidence>
<evidence type="ECO:0000313" key="11">
    <source>
        <dbReference type="Proteomes" id="UP001497623"/>
    </source>
</evidence>
<accession>A0AAV2PNR2</accession>
<dbReference type="PANTHER" id="PTHR46685:SF1">
    <property type="entry name" value="SMALL RIBOSOMAL SUBUNIT PROTEIN US15M"/>
    <property type="match status" value="1"/>
</dbReference>
<evidence type="ECO:0000256" key="2">
    <source>
        <dbReference type="ARBA" id="ARBA00008434"/>
    </source>
</evidence>
<gene>
    <name evidence="10" type="ORF">MNOR_LOCUS1968</name>
</gene>
<dbReference type="AlphaFoldDB" id="A0AAV2PNR2"/>
<dbReference type="SUPFAM" id="SSF47060">
    <property type="entry name" value="S15/NS1 RNA-binding domain"/>
    <property type="match status" value="1"/>
</dbReference>
<evidence type="ECO:0000256" key="4">
    <source>
        <dbReference type="ARBA" id="ARBA00022980"/>
    </source>
</evidence>
<evidence type="ECO:0000256" key="8">
    <source>
        <dbReference type="ARBA" id="ARBA00035528"/>
    </source>
</evidence>
<keyword evidence="6 9" id="KW-0687">Ribonucleoprotein</keyword>
<evidence type="ECO:0000256" key="1">
    <source>
        <dbReference type="ARBA" id="ARBA00004173"/>
    </source>
</evidence>
<dbReference type="InterPro" id="IPR000589">
    <property type="entry name" value="Ribosomal_uS15"/>
</dbReference>
<dbReference type="GO" id="GO:0032543">
    <property type="term" value="P:mitochondrial translation"/>
    <property type="evidence" value="ECO:0007669"/>
    <property type="project" value="TreeGrafter"/>
</dbReference>
<feature type="non-terminal residue" evidence="10">
    <location>
        <position position="280"/>
    </location>
</feature>
<dbReference type="InterPro" id="IPR052137">
    <property type="entry name" value="uS15_ribosomal"/>
</dbReference>
<dbReference type="EMBL" id="CAXKWB010000560">
    <property type="protein sequence ID" value="CAL4061218.1"/>
    <property type="molecule type" value="Genomic_DNA"/>
</dbReference>
<organism evidence="10 11">
    <name type="scientific">Meganyctiphanes norvegica</name>
    <name type="common">Northern krill</name>
    <name type="synonym">Thysanopoda norvegica</name>
    <dbReference type="NCBI Taxonomy" id="48144"/>
    <lineage>
        <taxon>Eukaryota</taxon>
        <taxon>Metazoa</taxon>
        <taxon>Ecdysozoa</taxon>
        <taxon>Arthropoda</taxon>
        <taxon>Crustacea</taxon>
        <taxon>Multicrustacea</taxon>
        <taxon>Malacostraca</taxon>
        <taxon>Eumalacostraca</taxon>
        <taxon>Eucarida</taxon>
        <taxon>Euphausiacea</taxon>
        <taxon>Euphausiidae</taxon>
        <taxon>Meganyctiphanes</taxon>
    </lineage>
</organism>